<dbReference type="RefSeq" id="XP_017573671.2">
    <property type="nucleotide sequence ID" value="XM_017718182.2"/>
</dbReference>
<reference evidence="2 3" key="1">
    <citation type="submission" date="2020-10" db="EMBL/GenBank/DDBJ databases">
        <title>Pygocentrus nattereri (red-bellied piranha) genome, fPygNat1, primary haplotype.</title>
        <authorList>
            <person name="Myers G."/>
            <person name="Meyer A."/>
            <person name="Karagic N."/>
            <person name="Pippel M."/>
            <person name="Winkler S."/>
            <person name="Tracey A."/>
            <person name="Wood J."/>
            <person name="Formenti G."/>
            <person name="Howe K."/>
            <person name="Fedrigo O."/>
            <person name="Jarvis E.D."/>
        </authorList>
    </citation>
    <scope>NUCLEOTIDE SEQUENCE [LARGE SCALE GENOMIC DNA]</scope>
</reference>
<keyword evidence="3" id="KW-1185">Reference proteome</keyword>
<dbReference type="InterPro" id="IPR026215">
    <property type="entry name" value="HAUS5_metazoa"/>
</dbReference>
<feature type="coiled-coil region" evidence="1">
    <location>
        <begin position="77"/>
        <end position="118"/>
    </location>
</feature>
<dbReference type="GeneID" id="108439657"/>
<reference evidence="2" key="3">
    <citation type="submission" date="2025-09" db="UniProtKB">
        <authorList>
            <consortium name="Ensembl"/>
        </authorList>
    </citation>
    <scope>IDENTIFICATION</scope>
</reference>
<reference evidence="2" key="2">
    <citation type="submission" date="2025-08" db="UniProtKB">
        <authorList>
            <consortium name="Ensembl"/>
        </authorList>
    </citation>
    <scope>IDENTIFICATION</scope>
</reference>
<dbReference type="GO" id="GO:0070652">
    <property type="term" value="C:HAUS complex"/>
    <property type="evidence" value="ECO:0007669"/>
    <property type="project" value="InterPro"/>
</dbReference>
<sequence length="645" mass="74280">MASLLQEVKRWATEELDFPLHKLPHDSYIKTLCVGSGASIWKYVIQHVYHERNVRVMRGNLQWYKILQDKELKQVEGQNKDAQRVDLQREIEELQAELTQLDQKISTAEEQLANEEQNVGRHWEMYEENRLRELMLDSFRQRCADERNSLTEETHKISSQRQALEHLSKKAEVKLVFGSSDSGNTGAAAEPLVLRDVRELCSERVLFFQTLQESALKAASSEFTPDQRNAAYQHWLSAVEGLLRFHPPNQVLLALQTLASKQQTALEEKTATLDVERDVSALGFRYESNHLLDVTMEEEEDLPPVSCLLQSAWEDVEQCYMQLAEVRSRARQLHVELGDLTKQAKLRILGQDDDAEPIARNAFELEVQTVRQAAVRDSVREQCAQLQLQNQERHEALRSLQAQWQSIMDFRQLVDIRQEQIRSLIKGNSTIKTELTHVHSELRQFVQEKLSPQFGDVVRAAVGLRNSVSQEAKQFNLVSLAALDRRVVDGERIPVDHLSLYRVNSPALHTIRCSLSTPMCMAAEELCSRTVSQRLELRFLRRLLQLHSDSLADMQRQTAQLPAPSQQALLQRVKAEDAEVLQALLPRVQELTQRCSKGLTYGNQVSTAIAHWWEQPGQFALPEKKWEGLTFQQWLQRWKLATKRL</sequence>
<evidence type="ECO:0000313" key="3">
    <source>
        <dbReference type="Proteomes" id="UP001501920"/>
    </source>
</evidence>
<dbReference type="InterPro" id="IPR029131">
    <property type="entry name" value="HAUS5"/>
</dbReference>
<evidence type="ECO:0000256" key="1">
    <source>
        <dbReference type="SAM" id="Coils"/>
    </source>
</evidence>
<keyword evidence="1" id="KW-0175">Coiled coil</keyword>
<dbReference type="PANTHER" id="PTHR28588">
    <property type="entry name" value="HAUS AUGMIN-LIKE COMPLEX SUBUNIT 5"/>
    <property type="match status" value="1"/>
</dbReference>
<dbReference type="GeneTree" id="ENSGT00940000165447"/>
<dbReference type="GO" id="GO:0005813">
    <property type="term" value="C:centrosome"/>
    <property type="evidence" value="ECO:0007669"/>
    <property type="project" value="TreeGrafter"/>
</dbReference>
<dbReference type="OMA" id="LRYYVNQ"/>
<proteinExistence type="predicted"/>
<dbReference type="PANTHER" id="PTHR28588:SF1">
    <property type="entry name" value="HAUS AUGMIN-LIKE COMPLEX SUBUNIT 5"/>
    <property type="match status" value="1"/>
</dbReference>
<accession>A0A3B4CC85</accession>
<dbReference type="GO" id="GO:0007098">
    <property type="term" value="P:centrosome cycle"/>
    <property type="evidence" value="ECO:0007669"/>
    <property type="project" value="InterPro"/>
</dbReference>
<dbReference type="OrthoDB" id="2019614at2759"/>
<dbReference type="AlphaFoldDB" id="A0A3B4CC85"/>
<evidence type="ECO:0000313" key="2">
    <source>
        <dbReference type="Ensembl" id="ENSPNAP00000008491.2"/>
    </source>
</evidence>
<dbReference type="PRINTS" id="PR02091">
    <property type="entry name" value="HAUSAUGMINL5"/>
</dbReference>
<dbReference type="Proteomes" id="UP001501920">
    <property type="component" value="Chromosome 28"/>
</dbReference>
<name>A0A3B4CC85_PYGNA</name>
<dbReference type="GO" id="GO:0051225">
    <property type="term" value="P:spindle assembly"/>
    <property type="evidence" value="ECO:0007669"/>
    <property type="project" value="InterPro"/>
</dbReference>
<protein>
    <recommendedName>
        <fullName evidence="4">HAUS augmin-like complex, subunit 5</fullName>
    </recommendedName>
</protein>
<organism evidence="2 3">
    <name type="scientific">Pygocentrus nattereri</name>
    <name type="common">Red-bellied piranha</name>
    <dbReference type="NCBI Taxonomy" id="42514"/>
    <lineage>
        <taxon>Eukaryota</taxon>
        <taxon>Metazoa</taxon>
        <taxon>Chordata</taxon>
        <taxon>Craniata</taxon>
        <taxon>Vertebrata</taxon>
        <taxon>Euteleostomi</taxon>
        <taxon>Actinopterygii</taxon>
        <taxon>Neopterygii</taxon>
        <taxon>Teleostei</taxon>
        <taxon>Ostariophysi</taxon>
        <taxon>Characiformes</taxon>
        <taxon>Characoidei</taxon>
        <taxon>Pygocentrus</taxon>
    </lineage>
</organism>
<gene>
    <name evidence="2" type="primary">HAUS5</name>
</gene>
<dbReference type="Ensembl" id="ENSPNAT00000000053.2">
    <property type="protein sequence ID" value="ENSPNAP00000008491.2"/>
    <property type="gene ID" value="ENSPNAG00000014095.2"/>
</dbReference>
<dbReference type="STRING" id="42514.ENSPNAP00000008491"/>
<dbReference type="Pfam" id="PF14817">
    <property type="entry name" value="HAUS5"/>
    <property type="match status" value="1"/>
</dbReference>
<evidence type="ECO:0008006" key="4">
    <source>
        <dbReference type="Google" id="ProtNLM"/>
    </source>
</evidence>